<dbReference type="EMBL" id="GBRH01247154">
    <property type="protein sequence ID" value="JAD50741.1"/>
    <property type="molecule type" value="Transcribed_RNA"/>
</dbReference>
<evidence type="ECO:0000313" key="1">
    <source>
        <dbReference type="EMBL" id="JAD50741.1"/>
    </source>
</evidence>
<reference evidence="1" key="1">
    <citation type="submission" date="2014-09" db="EMBL/GenBank/DDBJ databases">
        <authorList>
            <person name="Magalhaes I.L.F."/>
            <person name="Oliveira U."/>
            <person name="Santos F.R."/>
            <person name="Vidigal T.H.D.A."/>
            <person name="Brescovit A.D."/>
            <person name="Santos A.J."/>
        </authorList>
    </citation>
    <scope>NUCLEOTIDE SEQUENCE</scope>
    <source>
        <tissue evidence="1">Shoot tissue taken approximately 20 cm above the soil surface</tissue>
    </source>
</reference>
<reference evidence="1" key="2">
    <citation type="journal article" date="2015" name="Data Brief">
        <title>Shoot transcriptome of the giant reed, Arundo donax.</title>
        <authorList>
            <person name="Barrero R.A."/>
            <person name="Guerrero F.D."/>
            <person name="Moolhuijzen P."/>
            <person name="Goolsby J.A."/>
            <person name="Tidwell J."/>
            <person name="Bellgard S.E."/>
            <person name="Bellgard M.I."/>
        </authorList>
    </citation>
    <scope>NUCLEOTIDE SEQUENCE</scope>
    <source>
        <tissue evidence="1">Shoot tissue taken approximately 20 cm above the soil surface</tissue>
    </source>
</reference>
<name>A0A0A9AHV9_ARUDO</name>
<organism evidence="1">
    <name type="scientific">Arundo donax</name>
    <name type="common">Giant reed</name>
    <name type="synonym">Donax arundinaceus</name>
    <dbReference type="NCBI Taxonomy" id="35708"/>
    <lineage>
        <taxon>Eukaryota</taxon>
        <taxon>Viridiplantae</taxon>
        <taxon>Streptophyta</taxon>
        <taxon>Embryophyta</taxon>
        <taxon>Tracheophyta</taxon>
        <taxon>Spermatophyta</taxon>
        <taxon>Magnoliopsida</taxon>
        <taxon>Liliopsida</taxon>
        <taxon>Poales</taxon>
        <taxon>Poaceae</taxon>
        <taxon>PACMAD clade</taxon>
        <taxon>Arundinoideae</taxon>
        <taxon>Arundineae</taxon>
        <taxon>Arundo</taxon>
    </lineage>
</organism>
<proteinExistence type="predicted"/>
<protein>
    <submittedName>
        <fullName evidence="1">Uncharacterized protein</fullName>
    </submittedName>
</protein>
<accession>A0A0A9AHV9</accession>
<dbReference type="AlphaFoldDB" id="A0A0A9AHV9"/>
<sequence length="21" mass="2327">MCVLMGMLLRQSFTVAPFQGP</sequence>